<keyword evidence="3" id="KW-1185">Reference proteome</keyword>
<evidence type="ECO:0000256" key="1">
    <source>
        <dbReference type="SAM" id="MobiDB-lite"/>
    </source>
</evidence>
<name>A0A0F4GCF9_9PEZI</name>
<proteinExistence type="predicted"/>
<organism evidence="2 3">
    <name type="scientific">Zymoseptoria brevis</name>
    <dbReference type="NCBI Taxonomy" id="1047168"/>
    <lineage>
        <taxon>Eukaryota</taxon>
        <taxon>Fungi</taxon>
        <taxon>Dikarya</taxon>
        <taxon>Ascomycota</taxon>
        <taxon>Pezizomycotina</taxon>
        <taxon>Dothideomycetes</taxon>
        <taxon>Dothideomycetidae</taxon>
        <taxon>Mycosphaerellales</taxon>
        <taxon>Mycosphaerellaceae</taxon>
        <taxon>Zymoseptoria</taxon>
    </lineage>
</organism>
<evidence type="ECO:0000313" key="2">
    <source>
        <dbReference type="EMBL" id="KJX95014.1"/>
    </source>
</evidence>
<evidence type="ECO:0000313" key="3">
    <source>
        <dbReference type="Proteomes" id="UP000033647"/>
    </source>
</evidence>
<gene>
    <name evidence="2" type="ORF">TI39_contig4142g00009</name>
</gene>
<protein>
    <submittedName>
        <fullName evidence="2">Uncharacterized protein</fullName>
    </submittedName>
</protein>
<dbReference type="EMBL" id="LAFY01004101">
    <property type="protein sequence ID" value="KJX95014.1"/>
    <property type="molecule type" value="Genomic_DNA"/>
</dbReference>
<accession>A0A0F4GCF9</accession>
<feature type="region of interest" description="Disordered" evidence="1">
    <location>
        <begin position="132"/>
        <end position="212"/>
    </location>
</feature>
<sequence length="224" mass="24522">MASTPWPRMDLWGVAKRGAPPQLLIAHLNICGTMMIVSESEDLDEVGICDRQRPTLKLSVRLKRLERENAIKCDLTLPVPGKTVGTGPSGLLQFDGDGCTGFSTKTMLEFMRPRSTEFEVNDIVGNVARLAPQRQKQGKTKQFSKRPSSALSKSLLGDGDILQSPKPRVHPAASTAEEELAISSDDPWGNNTRVLFSPSQGSEKRTGQTSMAYSNCHTNGYYGR</sequence>
<feature type="compositionally biased region" description="Polar residues" evidence="1">
    <location>
        <begin position="189"/>
        <end position="212"/>
    </location>
</feature>
<dbReference type="AlphaFoldDB" id="A0A0F4GCF9"/>
<reference evidence="2 3" key="1">
    <citation type="submission" date="2015-03" db="EMBL/GenBank/DDBJ databases">
        <title>RNA-seq based gene annotation and comparative genomics of four Zymoseptoria species reveal species-specific pathogenicity related genes and transposable element activity.</title>
        <authorList>
            <person name="Grandaubert J."/>
            <person name="Bhattacharyya A."/>
            <person name="Stukenbrock E.H."/>
        </authorList>
    </citation>
    <scope>NUCLEOTIDE SEQUENCE [LARGE SCALE GENOMIC DNA]</scope>
    <source>
        <strain evidence="2 3">Zb18110</strain>
    </source>
</reference>
<comment type="caution">
    <text evidence="2">The sequence shown here is derived from an EMBL/GenBank/DDBJ whole genome shotgun (WGS) entry which is preliminary data.</text>
</comment>
<dbReference type="Proteomes" id="UP000033647">
    <property type="component" value="Unassembled WGS sequence"/>
</dbReference>